<dbReference type="PATRIC" id="fig|1121305.3.peg.2240"/>
<sequence length="175" mass="20532">MPIKREKLSVNGTRKEIRNQVILKFLDEEPGTGRGEKCSKYIYDVESLKNGNKVYLKRPASLNKGVDFTVHIEDIKFRDRGIVDMPSHDNIIEDLKIKLKEDPNEYERVRNVINKLYNCKAITEGEYNKINFKQGHPIDAILKAIKWLFIEQDVTYWNWSGRSMLYNVLKDNNLV</sequence>
<dbReference type="EMBL" id="LTBB01000013">
    <property type="protein sequence ID" value="KYH28102.1"/>
    <property type="molecule type" value="Genomic_DNA"/>
</dbReference>
<evidence type="ECO:0000313" key="2">
    <source>
        <dbReference type="Proteomes" id="UP000075374"/>
    </source>
</evidence>
<keyword evidence="2" id="KW-1185">Reference proteome</keyword>
<proteinExistence type="predicted"/>
<protein>
    <recommendedName>
        <fullName evidence="3">DNA adenine methylase</fullName>
    </recommendedName>
</protein>
<dbReference type="RefSeq" id="WP_061859035.1">
    <property type="nucleotide sequence ID" value="NZ_LTBB01000013.1"/>
</dbReference>
<evidence type="ECO:0008006" key="3">
    <source>
        <dbReference type="Google" id="ProtNLM"/>
    </source>
</evidence>
<dbReference type="Proteomes" id="UP000075374">
    <property type="component" value="Unassembled WGS sequence"/>
</dbReference>
<gene>
    <name evidence="1" type="ORF">CLCOL_22360</name>
</gene>
<dbReference type="AlphaFoldDB" id="A0A151AKG5"/>
<organism evidence="1 2">
    <name type="scientific">Clostridium colicanis DSM 13634</name>
    <dbReference type="NCBI Taxonomy" id="1121305"/>
    <lineage>
        <taxon>Bacteria</taxon>
        <taxon>Bacillati</taxon>
        <taxon>Bacillota</taxon>
        <taxon>Clostridia</taxon>
        <taxon>Eubacteriales</taxon>
        <taxon>Clostridiaceae</taxon>
        <taxon>Clostridium</taxon>
    </lineage>
</organism>
<accession>A0A151AKG5</accession>
<comment type="caution">
    <text evidence="1">The sequence shown here is derived from an EMBL/GenBank/DDBJ whole genome shotgun (WGS) entry which is preliminary data.</text>
</comment>
<evidence type="ECO:0000313" key="1">
    <source>
        <dbReference type="EMBL" id="KYH28102.1"/>
    </source>
</evidence>
<dbReference type="STRING" id="1121305.CLCOL_22360"/>
<reference evidence="1 2" key="1">
    <citation type="submission" date="2016-02" db="EMBL/GenBank/DDBJ databases">
        <title>Genome sequence of Clostridium colicanis DSM 13634.</title>
        <authorList>
            <person name="Poehlein A."/>
            <person name="Daniel R."/>
        </authorList>
    </citation>
    <scope>NUCLEOTIDE SEQUENCE [LARGE SCALE GENOMIC DNA]</scope>
    <source>
        <strain evidence="1 2">DSM 13634</strain>
    </source>
</reference>
<name>A0A151AKG5_9CLOT</name>